<dbReference type="GO" id="GO:0061463">
    <property type="term" value="F:O-acetyl-ADP-ribose deacetylase activity"/>
    <property type="evidence" value="ECO:0007669"/>
    <property type="project" value="UniProtKB-EC"/>
</dbReference>
<organism evidence="2 3">
    <name type="scientific">Zhongshania arctica</name>
    <dbReference type="NCBI Taxonomy" id="3238302"/>
    <lineage>
        <taxon>Bacteria</taxon>
        <taxon>Pseudomonadati</taxon>
        <taxon>Pseudomonadota</taxon>
        <taxon>Gammaproteobacteria</taxon>
        <taxon>Cellvibrionales</taxon>
        <taxon>Spongiibacteraceae</taxon>
        <taxon>Zhongshania</taxon>
    </lineage>
</organism>
<name>A0ABV3TV97_9GAMM</name>
<keyword evidence="3" id="KW-1185">Reference proteome</keyword>
<protein>
    <submittedName>
        <fullName evidence="2">O-acetyl-ADP-ribose deacetylase</fullName>
        <ecNumber evidence="2">3.1.1.106</ecNumber>
    </submittedName>
</protein>
<dbReference type="Proteomes" id="UP001557484">
    <property type="component" value="Unassembled WGS sequence"/>
</dbReference>
<comment type="caution">
    <text evidence="2">The sequence shown here is derived from an EMBL/GenBank/DDBJ whole genome shotgun (WGS) entry which is preliminary data.</text>
</comment>
<gene>
    <name evidence="2" type="ORF">AB4875_06565</name>
</gene>
<dbReference type="SMART" id="SM00506">
    <property type="entry name" value="A1pp"/>
    <property type="match status" value="1"/>
</dbReference>
<dbReference type="Pfam" id="PF01661">
    <property type="entry name" value="Macro"/>
    <property type="match status" value="1"/>
</dbReference>
<sequence length="175" mass="18408">MTIFKLFQGDICSLAVDAIVNAANNSLLGGGGVDGAIHRAAGPDLLEYCRSLKGCDTGDAKISPGFLLPAKYVIHTVGPIWHGGAQNESALLASCYQRSLEIAAQQGLGSVAFPAISCGSYGYPHEAATRIALEALVTSMAGEQFRSAIKEIILVAYSDEMMSHWQAALRYSGLS</sequence>
<dbReference type="NCBIfam" id="NF001664">
    <property type="entry name" value="PRK00431.1-6"/>
    <property type="match status" value="1"/>
</dbReference>
<evidence type="ECO:0000313" key="3">
    <source>
        <dbReference type="Proteomes" id="UP001557484"/>
    </source>
</evidence>
<keyword evidence="2" id="KW-0378">Hydrolase</keyword>
<dbReference type="CDD" id="cd02908">
    <property type="entry name" value="Macro_OAADPr_deacetylase"/>
    <property type="match status" value="1"/>
</dbReference>
<dbReference type="InterPro" id="IPR002589">
    <property type="entry name" value="Macro_dom"/>
</dbReference>
<evidence type="ECO:0000313" key="2">
    <source>
        <dbReference type="EMBL" id="MEX1665144.1"/>
    </source>
</evidence>
<dbReference type="EMBL" id="JBFRYB010000001">
    <property type="protein sequence ID" value="MEX1665144.1"/>
    <property type="molecule type" value="Genomic_DNA"/>
</dbReference>
<dbReference type="PANTHER" id="PTHR11106">
    <property type="entry name" value="GANGLIOSIDE INDUCED DIFFERENTIATION ASSOCIATED PROTEIN 2-RELATED"/>
    <property type="match status" value="1"/>
</dbReference>
<dbReference type="EC" id="3.1.1.106" evidence="2"/>
<dbReference type="SUPFAM" id="SSF52949">
    <property type="entry name" value="Macro domain-like"/>
    <property type="match status" value="1"/>
</dbReference>
<evidence type="ECO:0000259" key="1">
    <source>
        <dbReference type="PROSITE" id="PS51154"/>
    </source>
</evidence>
<dbReference type="PROSITE" id="PS51154">
    <property type="entry name" value="MACRO"/>
    <property type="match status" value="1"/>
</dbReference>
<dbReference type="Gene3D" id="3.40.220.10">
    <property type="entry name" value="Leucine Aminopeptidase, subunit E, domain 1"/>
    <property type="match status" value="1"/>
</dbReference>
<reference evidence="2 3" key="1">
    <citation type="journal article" date="2011" name="Int. J. Syst. Evol. Microbiol.">
        <title>Zhongshania antarctica gen. nov., sp. nov. and Zhongshania guokunii sp. nov., gammaproteobacteria respectively isolated from coastal attached (fast) ice and surface seawater of the Antarctic.</title>
        <authorList>
            <person name="Li H.J."/>
            <person name="Zhang X.Y."/>
            <person name="Chen C.X."/>
            <person name="Zhang Y.J."/>
            <person name="Gao Z.M."/>
            <person name="Yu Y."/>
            <person name="Chen X.L."/>
            <person name="Chen B."/>
            <person name="Zhang Y.Z."/>
        </authorList>
    </citation>
    <scope>NUCLEOTIDE SEQUENCE [LARGE SCALE GENOMIC DNA]</scope>
    <source>
        <strain evidence="2 3">R06B22</strain>
    </source>
</reference>
<proteinExistence type="predicted"/>
<dbReference type="InterPro" id="IPR043472">
    <property type="entry name" value="Macro_dom-like"/>
</dbReference>
<dbReference type="PANTHER" id="PTHR11106:SF27">
    <property type="entry name" value="MACRO DOMAIN-CONTAINING PROTEIN"/>
    <property type="match status" value="1"/>
</dbReference>
<accession>A0ABV3TV97</accession>
<feature type="domain" description="Macro" evidence="1">
    <location>
        <begin position="1"/>
        <end position="173"/>
    </location>
</feature>
<dbReference type="RefSeq" id="WP_368375252.1">
    <property type="nucleotide sequence ID" value="NZ_JBFRYB010000001.1"/>
</dbReference>